<comment type="caution">
    <text evidence="1">The sequence shown here is derived from an EMBL/GenBank/DDBJ whole genome shotgun (WGS) entry which is preliminary data.</text>
</comment>
<organism evidence="1 2">
    <name type="scientific">Pseudomonas mandelii PD30</name>
    <dbReference type="NCBI Taxonomy" id="1419583"/>
    <lineage>
        <taxon>Bacteria</taxon>
        <taxon>Pseudomonadati</taxon>
        <taxon>Pseudomonadota</taxon>
        <taxon>Gammaproteobacteria</taxon>
        <taxon>Pseudomonadales</taxon>
        <taxon>Pseudomonadaceae</taxon>
        <taxon>Pseudomonas</taxon>
    </lineage>
</organism>
<accession>A0A059L0H6</accession>
<sequence>MVVTKISWMSRPVFQPFKHAMNISLIPFLLENRPGSMQEIAESVEL</sequence>
<dbReference type="EMBL" id="AZQQ01000082">
    <property type="protein sequence ID" value="KDD67838.1"/>
    <property type="molecule type" value="Genomic_DNA"/>
</dbReference>
<evidence type="ECO:0000313" key="2">
    <source>
        <dbReference type="Proteomes" id="UP000026739"/>
    </source>
</evidence>
<dbReference type="AlphaFoldDB" id="A0A059L0H6"/>
<proteinExistence type="predicted"/>
<evidence type="ECO:0000313" key="1">
    <source>
        <dbReference type="EMBL" id="KDD67838.1"/>
    </source>
</evidence>
<reference evidence="1 2" key="1">
    <citation type="submission" date="2013-12" db="EMBL/GenBank/DDBJ databases">
        <authorList>
            <person name="Formusa P.A."/>
            <person name="Habash M."/>
            <person name="Lee H."/>
            <person name="Trevors J.T."/>
        </authorList>
    </citation>
    <scope>NUCLEOTIDE SEQUENCE [LARGE SCALE GENOMIC DNA]</scope>
    <source>
        <strain evidence="1 2">PD30</strain>
    </source>
</reference>
<name>A0A059L0H6_9PSED</name>
<dbReference type="Proteomes" id="UP000026739">
    <property type="component" value="Unassembled WGS sequence"/>
</dbReference>
<protein>
    <submittedName>
        <fullName evidence="1">Uncharacterized protein</fullName>
    </submittedName>
</protein>
<gene>
    <name evidence="1" type="ORF">V466_17305</name>
</gene>